<name>A0A9E7SVN1_9EURY</name>
<reference evidence="1" key="1">
    <citation type="submission" date="2022-06" db="EMBL/GenBank/DDBJ databases">
        <title>Diverse halophilic archaea isolated from saline environments.</title>
        <authorList>
            <person name="Cui H.-L."/>
        </authorList>
    </citation>
    <scope>NUCLEOTIDE SEQUENCE</scope>
    <source>
        <strain evidence="1">WLHS1</strain>
        <plasmid evidence="1">unnamed3</plasmid>
    </source>
</reference>
<dbReference type="AlphaFoldDB" id="A0A9E7SVN1"/>
<dbReference type="Proteomes" id="UP001056855">
    <property type="component" value="Plasmid unnamed3"/>
</dbReference>
<geneLocation type="plasmid" evidence="1 2">
    <name>unnamed3</name>
</geneLocation>
<sequence>MPTDDDDLEPSTVSGLRKQIRRLIESDVRGGYRPLRKYEKNRAYYALTGKKLENASNGRVSFEVLNLLFKEYDADFEPREAFDCGGPFTKPEISALADALEEEAGDE</sequence>
<gene>
    <name evidence="1" type="ORF">NGM29_20825</name>
</gene>
<evidence type="ECO:0000313" key="2">
    <source>
        <dbReference type="Proteomes" id="UP001056855"/>
    </source>
</evidence>
<dbReference type="GeneID" id="73292545"/>
<dbReference type="RefSeq" id="WP_254161648.1">
    <property type="nucleotide sequence ID" value="NZ_CP100358.1"/>
</dbReference>
<keyword evidence="2" id="KW-1185">Reference proteome</keyword>
<dbReference type="KEGG" id="sawl:NGM29_20825"/>
<organism evidence="1 2">
    <name type="scientific">Natronosalvus rutilus</name>
    <dbReference type="NCBI Taxonomy" id="2953753"/>
    <lineage>
        <taxon>Archaea</taxon>
        <taxon>Methanobacteriati</taxon>
        <taxon>Methanobacteriota</taxon>
        <taxon>Stenosarchaea group</taxon>
        <taxon>Halobacteria</taxon>
        <taxon>Halobacteriales</taxon>
        <taxon>Natrialbaceae</taxon>
        <taxon>Natronosalvus</taxon>
    </lineage>
</organism>
<protein>
    <submittedName>
        <fullName evidence="1">Uncharacterized protein</fullName>
    </submittedName>
</protein>
<accession>A0A9E7SVN1</accession>
<dbReference type="EMBL" id="CP100358">
    <property type="protein sequence ID" value="UTF56034.1"/>
    <property type="molecule type" value="Genomic_DNA"/>
</dbReference>
<keyword evidence="1" id="KW-0614">Plasmid</keyword>
<proteinExistence type="predicted"/>
<evidence type="ECO:0000313" key="1">
    <source>
        <dbReference type="EMBL" id="UTF56034.1"/>
    </source>
</evidence>